<evidence type="ECO:0000256" key="1">
    <source>
        <dbReference type="SAM" id="Phobius"/>
    </source>
</evidence>
<feature type="transmembrane region" description="Helical" evidence="1">
    <location>
        <begin position="36"/>
        <end position="53"/>
    </location>
</feature>
<keyword evidence="1" id="KW-0472">Membrane</keyword>
<sequence>MKLKDRLYSGIGTGSFVYMTLLLFGNHNIFITRMEIVSVFIISACAGIFTFVFEIEGISYLFSLIIHFLLMILIVYLIALYNHWIDNFPSASFLGSILIIYAFSWAILISKTKRDAKKLNVLLKSKK</sequence>
<evidence type="ECO:0000313" key="2">
    <source>
        <dbReference type="EMBL" id="SDC84178.1"/>
    </source>
</evidence>
<feature type="transmembrane region" description="Helical" evidence="1">
    <location>
        <begin position="60"/>
        <end position="79"/>
    </location>
</feature>
<keyword evidence="1" id="KW-0812">Transmembrane</keyword>
<dbReference type="Pfam" id="PF11457">
    <property type="entry name" value="DUF3021"/>
    <property type="match status" value="1"/>
</dbReference>
<dbReference type="STRING" id="361279.SAMN05421663_104279"/>
<dbReference type="AlphaFoldDB" id="A0A1G6PVW1"/>
<organism evidence="2 3">
    <name type="scientific">Terribacillus halophilus</name>
    <dbReference type="NCBI Taxonomy" id="361279"/>
    <lineage>
        <taxon>Bacteria</taxon>
        <taxon>Bacillati</taxon>
        <taxon>Bacillota</taxon>
        <taxon>Bacilli</taxon>
        <taxon>Bacillales</taxon>
        <taxon>Bacillaceae</taxon>
        <taxon>Terribacillus</taxon>
    </lineage>
</organism>
<reference evidence="3" key="1">
    <citation type="submission" date="2016-10" db="EMBL/GenBank/DDBJ databases">
        <authorList>
            <person name="Varghese N."/>
            <person name="Submissions S."/>
        </authorList>
    </citation>
    <scope>NUCLEOTIDE SEQUENCE [LARGE SCALE GENOMIC DNA]</scope>
    <source>
        <strain evidence="3">DSM 21620</strain>
    </source>
</reference>
<accession>A0A1G6PVW1</accession>
<dbReference type="InterPro" id="IPR021560">
    <property type="entry name" value="DUF3021"/>
</dbReference>
<dbReference type="OrthoDB" id="2678399at2"/>
<proteinExistence type="predicted"/>
<keyword evidence="1" id="KW-1133">Transmembrane helix</keyword>
<evidence type="ECO:0008006" key="4">
    <source>
        <dbReference type="Google" id="ProtNLM"/>
    </source>
</evidence>
<name>A0A1G6PVW1_9BACI</name>
<evidence type="ECO:0000313" key="3">
    <source>
        <dbReference type="Proteomes" id="UP000198666"/>
    </source>
</evidence>
<dbReference type="EMBL" id="FMZB01000004">
    <property type="protein sequence ID" value="SDC84178.1"/>
    <property type="molecule type" value="Genomic_DNA"/>
</dbReference>
<protein>
    <recommendedName>
        <fullName evidence="4">DUF3021 domain-containing protein</fullName>
    </recommendedName>
</protein>
<dbReference type="Proteomes" id="UP000198666">
    <property type="component" value="Unassembled WGS sequence"/>
</dbReference>
<dbReference type="RefSeq" id="WP_093727058.1">
    <property type="nucleotide sequence ID" value="NZ_FMZB01000004.1"/>
</dbReference>
<feature type="transmembrane region" description="Helical" evidence="1">
    <location>
        <begin position="91"/>
        <end position="109"/>
    </location>
</feature>
<keyword evidence="3" id="KW-1185">Reference proteome</keyword>
<feature type="transmembrane region" description="Helical" evidence="1">
    <location>
        <begin position="7"/>
        <end position="24"/>
    </location>
</feature>
<gene>
    <name evidence="2" type="ORF">SAMN05421663_104279</name>
</gene>